<name>A0A2S5TJE9_9GAMM</name>
<dbReference type="InterPro" id="IPR032710">
    <property type="entry name" value="NTF2-like_dom_sf"/>
</dbReference>
<dbReference type="EMBL" id="PSNW01000002">
    <property type="protein sequence ID" value="PPE74928.1"/>
    <property type="molecule type" value="Genomic_DNA"/>
</dbReference>
<proteinExistence type="predicted"/>
<dbReference type="RefSeq" id="WP_104229155.1">
    <property type="nucleotide sequence ID" value="NZ_PSNW01000002.1"/>
</dbReference>
<evidence type="ECO:0000313" key="3">
    <source>
        <dbReference type="Proteomes" id="UP000238220"/>
    </source>
</evidence>
<dbReference type="Gene3D" id="3.10.450.50">
    <property type="match status" value="1"/>
</dbReference>
<protein>
    <submittedName>
        <fullName evidence="2">Nuclear transport factor 2 family protein</fullName>
    </submittedName>
</protein>
<evidence type="ECO:0000259" key="1">
    <source>
        <dbReference type="Pfam" id="PF12680"/>
    </source>
</evidence>
<sequence>MISPEQAETFAAEWIAAWNSHDLARILSHYAEDFEFSSPFIVQIAGEPSGRLRGHAAVGAYWAAALQRIPDLRFERESVLRGMHSLVIFYRRFDGRRSAEWFEFGADGKVIRSAAQYAD</sequence>
<dbReference type="InterPro" id="IPR037401">
    <property type="entry name" value="SnoaL-like"/>
</dbReference>
<accession>A0A2S5TJE9</accession>
<dbReference type="SUPFAM" id="SSF54427">
    <property type="entry name" value="NTF2-like"/>
    <property type="match status" value="1"/>
</dbReference>
<dbReference type="OrthoDB" id="13610at2"/>
<dbReference type="AlphaFoldDB" id="A0A2S5TJE9"/>
<evidence type="ECO:0000313" key="2">
    <source>
        <dbReference type="EMBL" id="PPE74928.1"/>
    </source>
</evidence>
<keyword evidence="3" id="KW-1185">Reference proteome</keyword>
<comment type="caution">
    <text evidence="2">The sequence shown here is derived from an EMBL/GenBank/DDBJ whole genome shotgun (WGS) entry which is preliminary data.</text>
</comment>
<dbReference type="Proteomes" id="UP000238220">
    <property type="component" value="Unassembled WGS sequence"/>
</dbReference>
<feature type="domain" description="SnoaL-like" evidence="1">
    <location>
        <begin position="12"/>
        <end position="111"/>
    </location>
</feature>
<reference evidence="2 3" key="1">
    <citation type="submission" date="2018-02" db="EMBL/GenBank/DDBJ databases">
        <title>Genome sequencing of Solimonas sp. HR-BB.</title>
        <authorList>
            <person name="Lee Y."/>
            <person name="Jeon C.O."/>
        </authorList>
    </citation>
    <scope>NUCLEOTIDE SEQUENCE [LARGE SCALE GENOMIC DNA]</scope>
    <source>
        <strain evidence="2 3">HR-BB</strain>
    </source>
</reference>
<organism evidence="2 3">
    <name type="scientific">Solimonas fluminis</name>
    <dbReference type="NCBI Taxonomy" id="2086571"/>
    <lineage>
        <taxon>Bacteria</taxon>
        <taxon>Pseudomonadati</taxon>
        <taxon>Pseudomonadota</taxon>
        <taxon>Gammaproteobacteria</taxon>
        <taxon>Nevskiales</taxon>
        <taxon>Nevskiaceae</taxon>
        <taxon>Solimonas</taxon>
    </lineage>
</organism>
<gene>
    <name evidence="2" type="ORF">C3942_04420</name>
</gene>
<dbReference type="Pfam" id="PF12680">
    <property type="entry name" value="SnoaL_2"/>
    <property type="match status" value="1"/>
</dbReference>